<dbReference type="EMBL" id="LGST01000021">
    <property type="protein sequence ID" value="KND99812.1"/>
    <property type="molecule type" value="Genomic_DNA"/>
</dbReference>
<keyword evidence="1" id="KW-0732">Signal</keyword>
<dbReference type="Proteomes" id="UP000037122">
    <property type="component" value="Unassembled WGS sequence"/>
</dbReference>
<comment type="caution">
    <text evidence="2">The sequence shown here is derived from an EMBL/GenBank/DDBJ whole genome shotgun (WGS) entry which is preliminary data.</text>
</comment>
<dbReference type="AlphaFoldDB" id="A0A0L0P055"/>
<evidence type="ECO:0000313" key="2">
    <source>
        <dbReference type="EMBL" id="KND99812.1"/>
    </source>
</evidence>
<sequence length="62" mass="6511">MITLCLFGQLVSWLVSFPVSSGAGEAALYIGRPHICEPVKSAGREAKGLVAGSERGWDSAHP</sequence>
<protein>
    <submittedName>
        <fullName evidence="2">Uncharacterized protein</fullName>
    </submittedName>
</protein>
<reference evidence="3" key="1">
    <citation type="journal article" date="2015" name="BMC Genomics">
        <title>Draft genome of a commonly misdiagnosed multidrug resistant pathogen Candida auris.</title>
        <authorList>
            <person name="Chatterjee S."/>
            <person name="Alampalli S.V."/>
            <person name="Nageshan R.K."/>
            <person name="Chettiar S.T."/>
            <person name="Joshi S."/>
            <person name="Tatu U.S."/>
        </authorList>
    </citation>
    <scope>NUCLEOTIDE SEQUENCE [LARGE SCALE GENOMIC DNA]</scope>
    <source>
        <strain evidence="3">6684</strain>
    </source>
</reference>
<organism evidence="2 3">
    <name type="scientific">Candidozyma auris</name>
    <name type="common">Yeast</name>
    <name type="synonym">Candida auris</name>
    <dbReference type="NCBI Taxonomy" id="498019"/>
    <lineage>
        <taxon>Eukaryota</taxon>
        <taxon>Fungi</taxon>
        <taxon>Dikarya</taxon>
        <taxon>Ascomycota</taxon>
        <taxon>Saccharomycotina</taxon>
        <taxon>Pichiomycetes</taxon>
        <taxon>Metschnikowiaceae</taxon>
        <taxon>Candidozyma</taxon>
    </lineage>
</organism>
<evidence type="ECO:0000313" key="3">
    <source>
        <dbReference type="Proteomes" id="UP000037122"/>
    </source>
</evidence>
<proteinExistence type="predicted"/>
<dbReference type="VEuPathDB" id="FungiDB:QG37_03233"/>
<feature type="chain" id="PRO_5005545332" evidence="1">
    <location>
        <begin position="23"/>
        <end position="62"/>
    </location>
</feature>
<feature type="signal peptide" evidence="1">
    <location>
        <begin position="1"/>
        <end position="22"/>
    </location>
</feature>
<gene>
    <name evidence="2" type="ORF">QG37_03233</name>
</gene>
<name>A0A0L0P055_CANAR</name>
<accession>A0A0L0P055</accession>
<evidence type="ECO:0000256" key="1">
    <source>
        <dbReference type="SAM" id="SignalP"/>
    </source>
</evidence>